<dbReference type="KEGG" id="pspc:Strain318_000976"/>
<evidence type="ECO:0000256" key="9">
    <source>
        <dbReference type="SAM" id="Phobius"/>
    </source>
</evidence>
<evidence type="ECO:0000256" key="8">
    <source>
        <dbReference type="ARBA" id="ARBA00038435"/>
    </source>
</evidence>
<dbReference type="PANTHER" id="PTHR33451">
    <property type="entry name" value="MALATE-2H(+)/NA(+)-LACTATE ANTIPORTER"/>
    <property type="match status" value="1"/>
</dbReference>
<keyword evidence="13" id="KW-1185">Reference proteome</keyword>
<keyword evidence="5 9" id="KW-0812">Transmembrane</keyword>
<evidence type="ECO:0000313" key="12">
    <source>
        <dbReference type="EMBL" id="WKW14624.1"/>
    </source>
</evidence>
<protein>
    <recommendedName>
        <fullName evidence="10">Na+/H+ antiporter NhaC-like C-terminal domain-containing protein</fullName>
    </recommendedName>
</protein>
<comment type="subcellular location">
    <subcellularLocation>
        <location evidence="1">Cell membrane</location>
        <topology evidence="1">Multi-pass membrane protein</topology>
    </subcellularLocation>
</comment>
<feature type="transmembrane region" description="Helical" evidence="9">
    <location>
        <begin position="335"/>
        <end position="359"/>
    </location>
</feature>
<evidence type="ECO:0000259" key="10">
    <source>
        <dbReference type="Pfam" id="PF03553"/>
    </source>
</evidence>
<accession>A0AA49Q7F0</accession>
<organism evidence="11">
    <name type="scientific">Pseudogemmatithrix spongiicola</name>
    <dbReference type="NCBI Taxonomy" id="3062599"/>
    <lineage>
        <taxon>Bacteria</taxon>
        <taxon>Pseudomonadati</taxon>
        <taxon>Gemmatimonadota</taxon>
        <taxon>Gemmatimonadia</taxon>
        <taxon>Gemmatimonadales</taxon>
        <taxon>Gemmatimonadaceae</taxon>
        <taxon>Pseudogemmatithrix</taxon>
    </lineage>
</organism>
<keyword evidence="3" id="KW-0050">Antiport</keyword>
<feature type="transmembrane region" description="Helical" evidence="9">
    <location>
        <begin position="35"/>
        <end position="51"/>
    </location>
</feature>
<dbReference type="InterPro" id="IPR052180">
    <property type="entry name" value="NhaC_Na-H+_Antiporter"/>
</dbReference>
<evidence type="ECO:0000256" key="3">
    <source>
        <dbReference type="ARBA" id="ARBA00022449"/>
    </source>
</evidence>
<evidence type="ECO:0000256" key="4">
    <source>
        <dbReference type="ARBA" id="ARBA00022475"/>
    </source>
</evidence>
<comment type="similarity">
    <text evidence="8">Belongs to the NhaC Na(+)/H(+) (TC 2.A.35) antiporter family.</text>
</comment>
<evidence type="ECO:0000256" key="6">
    <source>
        <dbReference type="ARBA" id="ARBA00022989"/>
    </source>
</evidence>
<evidence type="ECO:0000256" key="2">
    <source>
        <dbReference type="ARBA" id="ARBA00022448"/>
    </source>
</evidence>
<feature type="transmembrane region" description="Helical" evidence="9">
    <location>
        <begin position="427"/>
        <end position="445"/>
    </location>
</feature>
<keyword evidence="4" id="KW-1003">Cell membrane</keyword>
<keyword evidence="6 9" id="KW-1133">Transmembrane helix</keyword>
<feature type="domain" description="Na+/H+ antiporter NhaC-like C-terminal" evidence="10">
    <location>
        <begin position="17"/>
        <end position="195"/>
    </location>
</feature>
<feature type="transmembrane region" description="Helical" evidence="9">
    <location>
        <begin position="110"/>
        <end position="135"/>
    </location>
</feature>
<feature type="transmembrane region" description="Helical" evidence="9">
    <location>
        <begin position="225"/>
        <end position="244"/>
    </location>
</feature>
<name>A0AA49Q4G2_9BACT</name>
<dbReference type="InterPro" id="IPR018461">
    <property type="entry name" value="Na/H_Antiport_NhaC-like_C"/>
</dbReference>
<keyword evidence="7 9" id="KW-0472">Membrane</keyword>
<dbReference type="EMBL" id="CP130613">
    <property type="protein sequence ID" value="WKW14624.1"/>
    <property type="molecule type" value="Genomic_DNA"/>
</dbReference>
<evidence type="ECO:0000256" key="7">
    <source>
        <dbReference type="ARBA" id="ARBA00023136"/>
    </source>
</evidence>
<feature type="transmembrane region" description="Helical" evidence="9">
    <location>
        <begin position="195"/>
        <end position="213"/>
    </location>
</feature>
<dbReference type="EMBL" id="CP130612">
    <property type="protein sequence ID" value="WKW11714.1"/>
    <property type="molecule type" value="Genomic_DNA"/>
</dbReference>
<gene>
    <name evidence="11" type="ORF">Strain138_000976</name>
    <name evidence="12" type="ORF">Strain318_000976</name>
</gene>
<evidence type="ECO:0000313" key="11">
    <source>
        <dbReference type="EMBL" id="WKW11714.1"/>
    </source>
</evidence>
<proteinExistence type="inferred from homology"/>
<feature type="transmembrane region" description="Helical" evidence="9">
    <location>
        <begin position="72"/>
        <end position="98"/>
    </location>
</feature>
<keyword evidence="2" id="KW-0813">Transport</keyword>
<dbReference type="AlphaFoldDB" id="A0AA49Q4G2"/>
<dbReference type="Pfam" id="PF03553">
    <property type="entry name" value="Na_H_antiporter"/>
    <property type="match status" value="1"/>
</dbReference>
<dbReference type="Proteomes" id="UP001229955">
    <property type="component" value="Chromosome"/>
</dbReference>
<reference evidence="11" key="1">
    <citation type="submission" date="2023-07" db="EMBL/GenBank/DDBJ databases">
        <authorList>
            <person name="Haufschild T."/>
            <person name="Kallscheuer N."/>
            <person name="Hammer J."/>
            <person name="Kohn T."/>
            <person name="Kabuu M."/>
            <person name="Jogler M."/>
            <person name="Wohfarth N."/>
            <person name="Heuer A."/>
            <person name="Rohde M."/>
            <person name="van Teeseling M.C.F."/>
            <person name="Jogler C."/>
        </authorList>
    </citation>
    <scope>NUCLEOTIDE SEQUENCE</scope>
    <source>
        <strain evidence="11">Strain 138</strain>
        <strain evidence="12">Strain 318</strain>
    </source>
</reference>
<feature type="transmembrane region" description="Helical" evidence="9">
    <location>
        <begin position="7"/>
        <end position="29"/>
    </location>
</feature>
<feature type="transmembrane region" description="Helical" evidence="9">
    <location>
        <begin position="291"/>
        <end position="314"/>
    </location>
</feature>
<dbReference type="GO" id="GO:0015297">
    <property type="term" value="F:antiporter activity"/>
    <property type="evidence" value="ECO:0007669"/>
    <property type="project" value="UniProtKB-KW"/>
</dbReference>
<evidence type="ECO:0000256" key="1">
    <source>
        <dbReference type="ARBA" id="ARBA00004651"/>
    </source>
</evidence>
<accession>A0AA49Q4G2</accession>
<dbReference type="GO" id="GO:0005886">
    <property type="term" value="C:plasma membrane"/>
    <property type="evidence" value="ECO:0007669"/>
    <property type="project" value="UniProtKB-SubCell"/>
</dbReference>
<dbReference type="PANTHER" id="PTHR33451:SF5">
    <property type="entry name" value="NA+_H+ ANTIPORTER"/>
    <property type="match status" value="1"/>
</dbReference>
<evidence type="ECO:0000256" key="5">
    <source>
        <dbReference type="ARBA" id="ARBA00022692"/>
    </source>
</evidence>
<feature type="transmembrane region" description="Helical" evidence="9">
    <location>
        <begin position="251"/>
        <end position="271"/>
    </location>
</feature>
<evidence type="ECO:0000313" key="13">
    <source>
        <dbReference type="Proteomes" id="UP001229955"/>
    </source>
</evidence>
<sequence>MLTFRGGILGALTPFAVFLAGVTALALAGAPDEKGFWPVLLLALIVGLLLAHDRARYAEAMLDGMSQRIVMIMVCAWLFAGVLGSLLAASGFVSALAWAAQSLGLTGGAYVGAAFVACALVSTATGTSFGTILVAGPLLYPAGGASGAAPAALMGAILAGATWGDSMSPVSDTTIASSGTQGADIGGTVRARLRYALPAGLVALLVSVLVGAGDGGAPVTFIGRSALPLVMLVVPVVVLAMLFAKRHLIEALLVGILAATVLALAFGLVSTQDLMRVEDGSFSASGAILDGFNRAIGVSVFTLLLMALVGTIQATDLLPRLIRSVERRATGARAAEAWIVGTVSAAVLLTTHSVVAVLMTGPFAKATGEQHGISAYRRANLLDLTVCTWPFLLPWFLPTILASGATRDAVPLGMPALSPFTVGLYNTYAWALVLTVALAVITGYGREQRGLAAEDVAT</sequence>